<dbReference type="InterPro" id="IPR020850">
    <property type="entry name" value="GED_dom"/>
</dbReference>
<dbReference type="Gene3D" id="1.20.120.1190">
    <property type="match status" value="1"/>
</dbReference>
<evidence type="ECO:0000256" key="5">
    <source>
        <dbReference type="ARBA" id="ARBA00023306"/>
    </source>
</evidence>
<dbReference type="SMART" id="SM00302">
    <property type="entry name" value="GED"/>
    <property type="match status" value="1"/>
</dbReference>
<dbReference type="InterPro" id="IPR027417">
    <property type="entry name" value="P-loop_NTPase"/>
</dbReference>
<dbReference type="SMART" id="SM00053">
    <property type="entry name" value="DYNc"/>
    <property type="match status" value="1"/>
</dbReference>
<dbReference type="FunFam" id="1.20.120.1240:FF:000009">
    <property type="entry name" value="Dynamin-related protein 1C"/>
    <property type="match status" value="1"/>
</dbReference>
<keyword evidence="3" id="KW-0342">GTP-binding</keyword>
<keyword evidence="1" id="KW-0132">Cell division</keyword>
<dbReference type="InterPro" id="IPR030381">
    <property type="entry name" value="G_DYNAMIN_dom"/>
</dbReference>
<dbReference type="GO" id="GO:0009524">
    <property type="term" value="C:phragmoplast"/>
    <property type="evidence" value="ECO:0007669"/>
    <property type="project" value="UniProtKB-SubCell"/>
</dbReference>
<dbReference type="PRINTS" id="PR00195">
    <property type="entry name" value="DYNAMIN"/>
</dbReference>
<dbReference type="Pfam" id="PF00350">
    <property type="entry name" value="Dynamin_N"/>
    <property type="match status" value="1"/>
</dbReference>
<reference evidence="9" key="1">
    <citation type="submission" date="2019-03" db="EMBL/GenBank/DDBJ databases">
        <authorList>
            <person name="Mank J."/>
            <person name="Almeida P."/>
        </authorList>
    </citation>
    <scope>NUCLEOTIDE SEQUENCE</scope>
    <source>
        <strain evidence="9">78183</strain>
    </source>
</reference>
<dbReference type="AlphaFoldDB" id="A0A6N2MIS8"/>
<dbReference type="InterPro" id="IPR045063">
    <property type="entry name" value="Dynamin_N"/>
</dbReference>
<comment type="subcellular location">
    <subcellularLocation>
        <location evidence="6">Cytoplasm</location>
        <location evidence="6">Cytoskeleton</location>
        <location evidence="6">Phragmoplast</location>
    </subcellularLocation>
</comment>
<evidence type="ECO:0000256" key="4">
    <source>
        <dbReference type="ARBA" id="ARBA00023175"/>
    </source>
</evidence>
<feature type="domain" description="Dynamin-type G" evidence="8">
    <location>
        <begin position="35"/>
        <end position="296"/>
    </location>
</feature>
<dbReference type="Pfam" id="PF06858">
    <property type="entry name" value="NOG1"/>
    <property type="match status" value="1"/>
</dbReference>
<keyword evidence="4" id="KW-0505">Motor protein</keyword>
<dbReference type="InterPro" id="IPR041623">
    <property type="entry name" value="NOG1_N"/>
</dbReference>
<proteinExistence type="predicted"/>
<organism evidence="9">
    <name type="scientific">Salix viminalis</name>
    <name type="common">Common osier</name>
    <name type="synonym">Basket willow</name>
    <dbReference type="NCBI Taxonomy" id="40686"/>
    <lineage>
        <taxon>Eukaryota</taxon>
        <taxon>Viridiplantae</taxon>
        <taxon>Streptophyta</taxon>
        <taxon>Embryophyta</taxon>
        <taxon>Tracheophyta</taxon>
        <taxon>Spermatophyta</taxon>
        <taxon>Magnoliopsida</taxon>
        <taxon>eudicotyledons</taxon>
        <taxon>Gunneridae</taxon>
        <taxon>Pentapetalae</taxon>
        <taxon>rosids</taxon>
        <taxon>fabids</taxon>
        <taxon>Malpighiales</taxon>
        <taxon>Salicaceae</taxon>
        <taxon>Saliceae</taxon>
        <taxon>Salix</taxon>
    </lineage>
</organism>
<dbReference type="InterPro" id="IPR030389">
    <property type="entry name" value="G_FEOB_dom"/>
</dbReference>
<dbReference type="InterPro" id="IPR000375">
    <property type="entry name" value="Dynamin_stalk"/>
</dbReference>
<dbReference type="GO" id="GO:0005874">
    <property type="term" value="C:microtubule"/>
    <property type="evidence" value="ECO:0007669"/>
    <property type="project" value="TreeGrafter"/>
</dbReference>
<accession>A0A6N2MIS8</accession>
<dbReference type="InterPro" id="IPR003130">
    <property type="entry name" value="GED"/>
</dbReference>
<keyword evidence="2" id="KW-0547">Nucleotide-binding</keyword>
<sequence>MATMESLIGLVNRIQRACTVLGDYGGDDNAFSSLWEALPSVAVVGGQNIRVQENLQSWKALSVETFFPEDQLNKTEDGSQEYAEFLHLPKQRFTDFSVVRKEIQDETDRITGKSKQISPVPIHLSIYSPYVVNLTLIDLPGLTKVAVEGQPESIVQDIEAMVHSYVEKPNCIILAISPANQDIATSDAIRHCREVDPTGERTFGVLTKLDLMDKGTNALDVLEGSSYRLQHPWVGIVNRSQADINKNVDMIVARRKEREYFATSPDYGHLANKMGSEYLAKLLSKSLESVIRARIPSITSTINKSIDELESELDHLGRPIGVDAGAQLYTILELCRAFDRIFKEHLDGGRPGGDRIYGVFDNQLPAALRKLPFDRHLSLQNVKRVVSEADGYQPHLIAPEQGYRRLIESALNYFRGPAEASADAVHFVLKELVRKSIAETQELRRFPSLQAELAGAANEALERFRVESKKTALRLVDMESSYLTVDFFRRLPQEVDNGGNPASSTVDRYSEMHFRRIGSNVFSYVGMVSETLKSTIPKAVVHCQVREAKHSLLNHFYTLIGKKEGKQLSQLLDEDPTLMERRQQCAKRLELYKAARDEVDSPLQLAIQTLDGGRVLFPGRLYFLTDVFTSHEDPIAIAAFCPNFTSACSSSASASASLLVSLVKRKKENRREREKKNNEKGNKIIIQDSGLEADYKAPVPRRPAQKKSRCWATGIESVGLGYGRLVVNSVLSIAIANVGLYVKAGATRYPNLCFYRNVQTVTYAIVDGSYVPSTTQTHQPDKTKENESTKLESVGAFQKLPMVMPSVDILYSALRKAKRVPPTKGIANIAKRERNKGAKQLDALMKELAVPLREYTENFPKKKYLHPYERSLIELTLGDGNYEEVLRNVDALRKKVVGVGKEHASLCAKCLTKRDALERLNEVSYSAFVHTPSTNIYDLTGMEKLEEVFKCDGKAVDDLLNIAKTLRAMPVVDLETPTLCLVGAPNVGKSSLVRELSTGKPEICNYPFTTRGILMGHIALNFQHFQVTDTPGLLKRHDEDRNNLEKLTLAVLLHLPTAILYVHDLTGECGTSPSDQFVIYKEIKQRFSNHLWLDVVSKCDILQEAPVIFITEDSDTDNVELARYRKMGPEGAILVSVMDGKGLDELKAQVHEMLVTQMDRIQNSKIDEDNPEPVT</sequence>
<dbReference type="Pfam" id="PF17835">
    <property type="entry name" value="NOG1_N"/>
    <property type="match status" value="1"/>
</dbReference>
<keyword evidence="5" id="KW-0131">Cell cycle</keyword>
<evidence type="ECO:0000256" key="2">
    <source>
        <dbReference type="ARBA" id="ARBA00022741"/>
    </source>
</evidence>
<evidence type="ECO:0000313" key="9">
    <source>
        <dbReference type="EMBL" id="VFU53047.1"/>
    </source>
</evidence>
<dbReference type="InterPro" id="IPR022812">
    <property type="entry name" value="Dynamin"/>
</dbReference>
<dbReference type="Pfam" id="PF02421">
    <property type="entry name" value="FeoB_N"/>
    <property type="match status" value="1"/>
</dbReference>
<dbReference type="EMBL" id="CAADRP010001818">
    <property type="protein sequence ID" value="VFU53047.1"/>
    <property type="molecule type" value="Genomic_DNA"/>
</dbReference>
<evidence type="ECO:0000256" key="1">
    <source>
        <dbReference type="ARBA" id="ARBA00022618"/>
    </source>
</evidence>
<evidence type="ECO:0000256" key="3">
    <source>
        <dbReference type="ARBA" id="ARBA00023134"/>
    </source>
</evidence>
<evidence type="ECO:0000259" key="8">
    <source>
        <dbReference type="PROSITE" id="PS51718"/>
    </source>
</evidence>
<protein>
    <recommendedName>
        <fullName evidence="10">Dynamin-type G domain-containing protein</fullName>
    </recommendedName>
</protein>
<dbReference type="GO" id="GO:0008017">
    <property type="term" value="F:microtubule binding"/>
    <property type="evidence" value="ECO:0007669"/>
    <property type="project" value="TreeGrafter"/>
</dbReference>
<dbReference type="InterPro" id="IPR010674">
    <property type="entry name" value="NOG1_Rossman_fold_dom"/>
</dbReference>
<name>A0A6N2MIS8_SALVM</name>
<evidence type="ECO:0000259" key="7">
    <source>
        <dbReference type="PROSITE" id="PS51388"/>
    </source>
</evidence>
<dbReference type="GO" id="GO:0003924">
    <property type="term" value="F:GTPase activity"/>
    <property type="evidence" value="ECO:0007669"/>
    <property type="project" value="InterPro"/>
</dbReference>
<dbReference type="GO" id="GO:0005525">
    <property type="term" value="F:GTP binding"/>
    <property type="evidence" value="ECO:0007669"/>
    <property type="project" value="InterPro"/>
</dbReference>
<dbReference type="PANTHER" id="PTHR11566">
    <property type="entry name" value="DYNAMIN"/>
    <property type="match status" value="1"/>
</dbReference>
<evidence type="ECO:0008006" key="10">
    <source>
        <dbReference type="Google" id="ProtNLM"/>
    </source>
</evidence>
<dbReference type="PANTHER" id="PTHR11566:SF151">
    <property type="entry name" value="PHRAGMOPLASTIN DRP1E"/>
    <property type="match status" value="1"/>
</dbReference>
<dbReference type="CDD" id="cd08771">
    <property type="entry name" value="DLP_1"/>
    <property type="match status" value="1"/>
</dbReference>
<dbReference type="Gene3D" id="3.40.50.300">
    <property type="entry name" value="P-loop containing nucleotide triphosphate hydrolases"/>
    <property type="match status" value="2"/>
</dbReference>
<dbReference type="GO" id="GO:0016020">
    <property type="term" value="C:membrane"/>
    <property type="evidence" value="ECO:0007669"/>
    <property type="project" value="TreeGrafter"/>
</dbReference>
<dbReference type="Pfam" id="PF01031">
    <property type="entry name" value="Dynamin_M"/>
    <property type="match status" value="1"/>
</dbReference>
<feature type="domain" description="GED" evidence="7">
    <location>
        <begin position="514"/>
        <end position="607"/>
    </location>
</feature>
<dbReference type="Pfam" id="PF02212">
    <property type="entry name" value="GED"/>
    <property type="match status" value="1"/>
</dbReference>
<dbReference type="Gene3D" id="1.20.120.1240">
    <property type="entry name" value="Dynamin, middle domain"/>
    <property type="match status" value="1"/>
</dbReference>
<dbReference type="InterPro" id="IPR001401">
    <property type="entry name" value="Dynamin_GTPase"/>
</dbReference>
<evidence type="ECO:0000256" key="6">
    <source>
        <dbReference type="ARBA" id="ARBA00060413"/>
    </source>
</evidence>
<dbReference type="SUPFAM" id="SSF52540">
    <property type="entry name" value="P-loop containing nucleoside triphosphate hydrolases"/>
    <property type="match status" value="2"/>
</dbReference>
<gene>
    <name evidence="9" type="ORF">SVIM_LOCUS367571</name>
</gene>
<dbReference type="PROSITE" id="PS51388">
    <property type="entry name" value="GED"/>
    <property type="match status" value="1"/>
</dbReference>
<dbReference type="PROSITE" id="PS51718">
    <property type="entry name" value="G_DYNAMIN_2"/>
    <property type="match status" value="1"/>
</dbReference>
<dbReference type="GO" id="GO:0051301">
    <property type="term" value="P:cell division"/>
    <property type="evidence" value="ECO:0007669"/>
    <property type="project" value="UniProtKB-KW"/>
</dbReference>
<dbReference type="CDD" id="cd01897">
    <property type="entry name" value="NOG"/>
    <property type="match status" value="1"/>
</dbReference>